<dbReference type="EMBL" id="CAQQ02182208">
    <property type="status" value="NOT_ANNOTATED_CDS"/>
    <property type="molecule type" value="Genomic_DNA"/>
</dbReference>
<accession>T1GSX8</accession>
<feature type="region of interest" description="Disordered" evidence="1">
    <location>
        <begin position="22"/>
        <end position="75"/>
    </location>
</feature>
<reference evidence="2" key="2">
    <citation type="submission" date="2015-06" db="UniProtKB">
        <authorList>
            <consortium name="EnsemblMetazoa"/>
        </authorList>
    </citation>
    <scope>IDENTIFICATION</scope>
</reference>
<dbReference type="Proteomes" id="UP000015102">
    <property type="component" value="Unassembled WGS sequence"/>
</dbReference>
<evidence type="ECO:0000313" key="3">
    <source>
        <dbReference type="Proteomes" id="UP000015102"/>
    </source>
</evidence>
<sequence length="75" mass="8809">MDIERKEDLELDGVTSYHVMLEQLASPTDEQQKKYKREAEIDSLEISNDYGRQQDASDTKTKRNSRTLTRERYGP</sequence>
<feature type="compositionally biased region" description="Basic and acidic residues" evidence="1">
    <location>
        <begin position="30"/>
        <end position="40"/>
    </location>
</feature>
<name>T1GSX8_MEGSC</name>
<organism evidence="2 3">
    <name type="scientific">Megaselia scalaris</name>
    <name type="common">Humpbacked fly</name>
    <name type="synonym">Phora scalaris</name>
    <dbReference type="NCBI Taxonomy" id="36166"/>
    <lineage>
        <taxon>Eukaryota</taxon>
        <taxon>Metazoa</taxon>
        <taxon>Ecdysozoa</taxon>
        <taxon>Arthropoda</taxon>
        <taxon>Hexapoda</taxon>
        <taxon>Insecta</taxon>
        <taxon>Pterygota</taxon>
        <taxon>Neoptera</taxon>
        <taxon>Endopterygota</taxon>
        <taxon>Diptera</taxon>
        <taxon>Brachycera</taxon>
        <taxon>Muscomorpha</taxon>
        <taxon>Platypezoidea</taxon>
        <taxon>Phoridae</taxon>
        <taxon>Megaseliini</taxon>
        <taxon>Megaselia</taxon>
    </lineage>
</organism>
<reference evidence="3" key="1">
    <citation type="submission" date="2013-02" db="EMBL/GenBank/DDBJ databases">
        <authorList>
            <person name="Hughes D."/>
        </authorList>
    </citation>
    <scope>NUCLEOTIDE SEQUENCE</scope>
    <source>
        <strain>Durham</strain>
        <strain evidence="3">NC isolate 2 -- Noor lab</strain>
    </source>
</reference>
<dbReference type="HOGENOM" id="CLU_2673937_0_0_1"/>
<proteinExistence type="predicted"/>
<evidence type="ECO:0000256" key="1">
    <source>
        <dbReference type="SAM" id="MobiDB-lite"/>
    </source>
</evidence>
<protein>
    <submittedName>
        <fullName evidence="2">Uncharacterized protein</fullName>
    </submittedName>
</protein>
<dbReference type="AlphaFoldDB" id="T1GSX8"/>
<dbReference type="EnsemblMetazoa" id="MESCA006792-RA">
    <property type="protein sequence ID" value="MESCA006792-PA"/>
    <property type="gene ID" value="MESCA006792"/>
</dbReference>
<keyword evidence="3" id="KW-1185">Reference proteome</keyword>
<evidence type="ECO:0000313" key="2">
    <source>
        <dbReference type="EnsemblMetazoa" id="MESCA006792-PA"/>
    </source>
</evidence>